<reference evidence="1 2" key="1">
    <citation type="journal article" date="2019" name="Genome Biol. Evol.">
        <title>Insights into the evolution of the New World diploid cottons (Gossypium, subgenus Houzingenia) based on genome sequencing.</title>
        <authorList>
            <person name="Grover C.E."/>
            <person name="Arick M.A. 2nd"/>
            <person name="Thrash A."/>
            <person name="Conover J.L."/>
            <person name="Sanders W.S."/>
            <person name="Peterson D.G."/>
            <person name="Frelichowski J.E."/>
            <person name="Scheffler J.A."/>
            <person name="Scheffler B.E."/>
            <person name="Wendel J.F."/>
        </authorList>
    </citation>
    <scope>NUCLEOTIDE SEQUENCE [LARGE SCALE GENOMIC DNA]</scope>
    <source>
        <strain evidence="1">6</strain>
        <tissue evidence="1">Leaf</tissue>
    </source>
</reference>
<name>A0A7J9JFW8_9ROSI</name>
<sequence>MGKRPIQEPGVISNCDVGLTSVLPSTIINYISKFVGSSHTVLHGGVLDAGPSSPNKTIQTLGQELSKVNEGGTTWALRLAIKFTSTLMSDKEVLKPDGKIEGAKTRINPTFEGSVGEDVLLTTGVLDSSKHSAMVFKEGADKKLTGSNGRRNNVSKGGGLSFSKDKKLVGNFNAFRRSGKMNNVLKGMESRFKSSGNCRVPLSESMEAVVDLLSSHVAGDTGKEVQVVALPNLDRGSSQRQ</sequence>
<protein>
    <submittedName>
        <fullName evidence="1">Uncharacterized protein</fullName>
    </submittedName>
</protein>
<keyword evidence="2" id="KW-1185">Reference proteome</keyword>
<accession>A0A7J9JFW8</accession>
<proteinExistence type="predicted"/>
<evidence type="ECO:0000313" key="1">
    <source>
        <dbReference type="EMBL" id="MBA0833003.1"/>
    </source>
</evidence>
<dbReference type="Proteomes" id="UP000593575">
    <property type="component" value="Unassembled WGS sequence"/>
</dbReference>
<dbReference type="AlphaFoldDB" id="A0A7J9JFW8"/>
<dbReference type="EMBL" id="JABFAE010000007">
    <property type="protein sequence ID" value="MBA0833003.1"/>
    <property type="molecule type" value="Genomic_DNA"/>
</dbReference>
<organism evidence="1 2">
    <name type="scientific">Gossypium armourianum</name>
    <dbReference type="NCBI Taxonomy" id="34283"/>
    <lineage>
        <taxon>Eukaryota</taxon>
        <taxon>Viridiplantae</taxon>
        <taxon>Streptophyta</taxon>
        <taxon>Embryophyta</taxon>
        <taxon>Tracheophyta</taxon>
        <taxon>Spermatophyta</taxon>
        <taxon>Magnoliopsida</taxon>
        <taxon>eudicotyledons</taxon>
        <taxon>Gunneridae</taxon>
        <taxon>Pentapetalae</taxon>
        <taxon>rosids</taxon>
        <taxon>malvids</taxon>
        <taxon>Malvales</taxon>
        <taxon>Malvaceae</taxon>
        <taxon>Malvoideae</taxon>
        <taxon>Gossypium</taxon>
    </lineage>
</organism>
<evidence type="ECO:0000313" key="2">
    <source>
        <dbReference type="Proteomes" id="UP000593575"/>
    </source>
</evidence>
<comment type="caution">
    <text evidence="1">The sequence shown here is derived from an EMBL/GenBank/DDBJ whole genome shotgun (WGS) entry which is preliminary data.</text>
</comment>
<gene>
    <name evidence="1" type="ORF">Goarm_017347</name>
</gene>